<dbReference type="EMBL" id="QRZA01000018">
    <property type="protein sequence ID" value="RGV32716.1"/>
    <property type="molecule type" value="Genomic_DNA"/>
</dbReference>
<keyword evidence="2" id="KW-0479">Metal-binding</keyword>
<dbReference type="GO" id="GO:0047974">
    <property type="term" value="F:guanosine deaminase activity"/>
    <property type="evidence" value="ECO:0007669"/>
    <property type="project" value="TreeGrafter"/>
</dbReference>
<dbReference type="Gene3D" id="3.40.140.10">
    <property type="entry name" value="Cytidine Deaminase, domain 2"/>
    <property type="match status" value="1"/>
</dbReference>
<reference evidence="6 7" key="1">
    <citation type="submission" date="2018-08" db="EMBL/GenBank/DDBJ databases">
        <title>A genome reference for cultivated species of the human gut microbiota.</title>
        <authorList>
            <person name="Zou Y."/>
            <person name="Xue W."/>
            <person name="Luo G."/>
        </authorList>
    </citation>
    <scope>NUCLEOTIDE SEQUENCE [LARGE SCALE GENOMIC DNA]</scope>
    <source>
        <strain evidence="6 7">AF14-49</strain>
    </source>
</reference>
<evidence type="ECO:0000313" key="7">
    <source>
        <dbReference type="Proteomes" id="UP000283589"/>
    </source>
</evidence>
<evidence type="ECO:0000313" key="6">
    <source>
        <dbReference type="EMBL" id="RGV32716.1"/>
    </source>
</evidence>
<dbReference type="GO" id="GO:0008270">
    <property type="term" value="F:zinc ion binding"/>
    <property type="evidence" value="ECO:0007669"/>
    <property type="project" value="InterPro"/>
</dbReference>
<dbReference type="FunFam" id="3.40.140.10:FF:000011">
    <property type="entry name" value="tRNA-specific adenosine deaminase"/>
    <property type="match status" value="1"/>
</dbReference>
<evidence type="ECO:0000256" key="1">
    <source>
        <dbReference type="ARBA" id="ARBA00006576"/>
    </source>
</evidence>
<organism evidence="6 7">
    <name type="scientific">Butyricimonas virosa</name>
    <dbReference type="NCBI Taxonomy" id="544645"/>
    <lineage>
        <taxon>Bacteria</taxon>
        <taxon>Pseudomonadati</taxon>
        <taxon>Bacteroidota</taxon>
        <taxon>Bacteroidia</taxon>
        <taxon>Bacteroidales</taxon>
        <taxon>Odoribacteraceae</taxon>
        <taxon>Butyricimonas</taxon>
    </lineage>
</organism>
<dbReference type="Proteomes" id="UP000283589">
    <property type="component" value="Unassembled WGS sequence"/>
</dbReference>
<gene>
    <name evidence="6" type="ORF">DWW18_13120</name>
</gene>
<dbReference type="CDD" id="cd01285">
    <property type="entry name" value="nucleoside_deaminase"/>
    <property type="match status" value="1"/>
</dbReference>
<keyword evidence="3" id="KW-0378">Hydrolase</keyword>
<accession>A0A412WYH1</accession>
<dbReference type="InterPro" id="IPR016192">
    <property type="entry name" value="APOBEC/CMP_deaminase_Zn-bd"/>
</dbReference>
<evidence type="ECO:0000256" key="4">
    <source>
        <dbReference type="ARBA" id="ARBA00022833"/>
    </source>
</evidence>
<dbReference type="STRING" id="1121130.GCA_000519105_02481"/>
<dbReference type="SUPFAM" id="SSF53927">
    <property type="entry name" value="Cytidine deaminase-like"/>
    <property type="match status" value="1"/>
</dbReference>
<dbReference type="AlphaFoldDB" id="A0A412WYH1"/>
<name>A0A412WYH1_9BACT</name>
<comment type="caution">
    <text evidence="6">The sequence shown here is derived from an EMBL/GenBank/DDBJ whole genome shotgun (WGS) entry which is preliminary data.</text>
</comment>
<dbReference type="GO" id="GO:0006152">
    <property type="term" value="P:purine nucleoside catabolic process"/>
    <property type="evidence" value="ECO:0007669"/>
    <property type="project" value="TreeGrafter"/>
</dbReference>
<dbReference type="InterPro" id="IPR016193">
    <property type="entry name" value="Cytidine_deaminase-like"/>
</dbReference>
<dbReference type="Pfam" id="PF00383">
    <property type="entry name" value="dCMP_cyt_deam_1"/>
    <property type="match status" value="1"/>
</dbReference>
<evidence type="ECO:0000256" key="3">
    <source>
        <dbReference type="ARBA" id="ARBA00022801"/>
    </source>
</evidence>
<dbReference type="RefSeq" id="WP_118260882.1">
    <property type="nucleotide sequence ID" value="NZ_CALBWO010000058.1"/>
</dbReference>
<keyword evidence="4" id="KW-0862">Zinc</keyword>
<dbReference type="PANTHER" id="PTHR11079:SF161">
    <property type="entry name" value="CMP_DCMP-TYPE DEAMINASE DOMAIN-CONTAINING PROTEIN"/>
    <property type="match status" value="1"/>
</dbReference>
<dbReference type="InterPro" id="IPR002125">
    <property type="entry name" value="CMP_dCMP_dom"/>
</dbReference>
<comment type="similarity">
    <text evidence="1">Belongs to the cytidine and deoxycytidylate deaminase family.</text>
</comment>
<proteinExistence type="inferred from homology"/>
<sequence>MKESVTCNLSTCDSPKANSYNPEFMKEAIRIAVENVENGTGGPFGAVVVRDGKIIATSGNTVVPDNDPTAHAEVNAIRKACKQLDSFQLKGCEIYSSCEPCPMCLGAIYWARPERVYYACTKEDAAVGGFDDSFIYKEIVLDGPMRCIPFENKREEGAGEEFRLWQTTNNKTRY</sequence>
<dbReference type="PANTHER" id="PTHR11079">
    <property type="entry name" value="CYTOSINE DEAMINASE FAMILY MEMBER"/>
    <property type="match status" value="1"/>
</dbReference>
<feature type="domain" description="CMP/dCMP-type deaminase" evidence="5">
    <location>
        <begin position="19"/>
        <end position="130"/>
    </location>
</feature>
<evidence type="ECO:0000259" key="5">
    <source>
        <dbReference type="PROSITE" id="PS51747"/>
    </source>
</evidence>
<dbReference type="PROSITE" id="PS00903">
    <property type="entry name" value="CYT_DCMP_DEAMINASES_1"/>
    <property type="match status" value="1"/>
</dbReference>
<evidence type="ECO:0000256" key="2">
    <source>
        <dbReference type="ARBA" id="ARBA00022723"/>
    </source>
</evidence>
<dbReference type="PROSITE" id="PS51747">
    <property type="entry name" value="CYT_DCMP_DEAMINASES_2"/>
    <property type="match status" value="1"/>
</dbReference>
<protein>
    <submittedName>
        <fullName evidence="6">Nucleoside deaminase</fullName>
    </submittedName>
</protein>